<organism evidence="1 2">
    <name type="scientific">Aquimarina brevivitae</name>
    <dbReference type="NCBI Taxonomy" id="323412"/>
    <lineage>
        <taxon>Bacteria</taxon>
        <taxon>Pseudomonadati</taxon>
        <taxon>Bacteroidota</taxon>
        <taxon>Flavobacteriia</taxon>
        <taxon>Flavobacteriales</taxon>
        <taxon>Flavobacteriaceae</taxon>
        <taxon>Aquimarina</taxon>
    </lineage>
</organism>
<comment type="caution">
    <text evidence="1">The sequence shown here is derived from an EMBL/GenBank/DDBJ whole genome shotgun (WGS) entry which is preliminary data.</text>
</comment>
<dbReference type="InterPro" id="IPR012505">
    <property type="entry name" value="YbbR"/>
</dbReference>
<dbReference type="Pfam" id="PF07949">
    <property type="entry name" value="YbbR"/>
    <property type="match status" value="1"/>
</dbReference>
<dbReference type="Gene3D" id="2.170.120.30">
    <property type="match status" value="1"/>
</dbReference>
<protein>
    <submittedName>
        <fullName evidence="1">YbbR-like protein</fullName>
    </submittedName>
</protein>
<gene>
    <name evidence="1" type="ORF">EV197_2739</name>
</gene>
<dbReference type="PANTHER" id="PTHR37804">
    <property type="entry name" value="CDAA REGULATORY PROTEIN CDAR"/>
    <property type="match status" value="1"/>
</dbReference>
<dbReference type="InterPro" id="IPR053154">
    <property type="entry name" value="c-di-AMP_regulator"/>
</dbReference>
<dbReference type="RefSeq" id="WP_130287276.1">
    <property type="nucleotide sequence ID" value="NZ_SGXE01000003.1"/>
</dbReference>
<keyword evidence="2" id="KW-1185">Reference proteome</keyword>
<dbReference type="AlphaFoldDB" id="A0A4Q7NYQ9"/>
<dbReference type="Gene3D" id="2.170.120.40">
    <property type="entry name" value="YbbR-like domain"/>
    <property type="match status" value="1"/>
</dbReference>
<reference evidence="1 2" key="1">
    <citation type="submission" date="2019-02" db="EMBL/GenBank/DDBJ databases">
        <title>Genomic Encyclopedia of Type Strains, Phase IV (KMG-IV): sequencing the most valuable type-strain genomes for metagenomic binning, comparative biology and taxonomic classification.</title>
        <authorList>
            <person name="Goeker M."/>
        </authorList>
    </citation>
    <scope>NUCLEOTIDE SEQUENCE [LARGE SCALE GENOMIC DNA]</scope>
    <source>
        <strain evidence="1 2">DSM 17196</strain>
    </source>
</reference>
<evidence type="ECO:0000313" key="2">
    <source>
        <dbReference type="Proteomes" id="UP000292262"/>
    </source>
</evidence>
<dbReference type="PANTHER" id="PTHR37804:SF1">
    <property type="entry name" value="CDAA REGULATORY PROTEIN CDAR"/>
    <property type="match status" value="1"/>
</dbReference>
<dbReference type="OrthoDB" id="1150187at2"/>
<dbReference type="Proteomes" id="UP000292262">
    <property type="component" value="Unassembled WGS sequence"/>
</dbReference>
<accession>A0A4Q7NYQ9</accession>
<dbReference type="EMBL" id="SGXE01000003">
    <property type="protein sequence ID" value="RZS92601.1"/>
    <property type="molecule type" value="Genomic_DNA"/>
</dbReference>
<name>A0A4Q7NYQ9_9FLAO</name>
<proteinExistence type="predicted"/>
<sequence>MSALKRKFSFKRNSVKTFLFFLVFTSFLWLFIQFSKNYTKVIEAEISYVNIPEDRLVNENSDLSLRMKLNGNGFRLVNQSWIKPKLKLNIEDAVRVEDNIYFFKINKEDGFLRDQLDFKGRILSVRKDTLMLHLDFLKGKKVVVQPNASIKFMAGYGSDEGLQLIPDSVYVTGPDKIIDSIKAITTEKIELSEINENVNDEVHLAIDSLPKNIGIEPQKVSVKLRVSKFTEGSREIPISLVNVPDNSAVTIFPKNATVIYRVALDKFESITSQDFRVVADYNKVSPDSPYLILEIENAPDFVHDLRLREKQVQFVILK</sequence>
<evidence type="ECO:0000313" key="1">
    <source>
        <dbReference type="EMBL" id="RZS92601.1"/>
    </source>
</evidence>